<reference evidence="2 4" key="1">
    <citation type="submission" date="2015-02" db="EMBL/GenBank/DDBJ databases">
        <title>Two Pseudomonas sp. nov. isolated from raw milk.</title>
        <authorList>
            <person name="Wenning M."/>
            <person name="von Neubeck M."/>
            <person name="Huptas C."/>
            <person name="Scherer S."/>
        </authorList>
    </citation>
    <scope>NUCLEOTIDE SEQUENCE [LARGE SCALE GENOMIC DNA]</scope>
    <source>
        <strain evidence="2 4">DSM 14937</strain>
    </source>
</reference>
<evidence type="ECO:0000313" key="2">
    <source>
        <dbReference type="EMBL" id="KRP58720.1"/>
    </source>
</evidence>
<dbReference type="PATRIC" id="fig|200450.4.peg.597"/>
<protein>
    <submittedName>
        <fullName evidence="2">Uncharacterized protein</fullName>
    </submittedName>
</protein>
<evidence type="ECO:0000313" key="3">
    <source>
        <dbReference type="EMBL" id="SDS93702.1"/>
    </source>
</evidence>
<gene>
    <name evidence="3" type="ORF">SAMN04490205_4152</name>
    <name evidence="2" type="ORF">TU79_18330</name>
</gene>
<evidence type="ECO:0000313" key="5">
    <source>
        <dbReference type="Proteomes" id="UP000183126"/>
    </source>
</evidence>
<accession>A0A0R2ZC45</accession>
<evidence type="ECO:0000313" key="4">
    <source>
        <dbReference type="Proteomes" id="UP000052019"/>
    </source>
</evidence>
<proteinExistence type="predicted"/>
<evidence type="ECO:0000256" key="1">
    <source>
        <dbReference type="SAM" id="Coils"/>
    </source>
</evidence>
<keyword evidence="5" id="KW-1185">Reference proteome</keyword>
<feature type="coiled-coil region" evidence="1">
    <location>
        <begin position="951"/>
        <end position="978"/>
    </location>
</feature>
<name>A0A0R2ZC45_9PSED</name>
<dbReference type="Proteomes" id="UP000183126">
    <property type="component" value="Chromosome I"/>
</dbReference>
<dbReference type="RefSeq" id="WP_057009297.1">
    <property type="nucleotide sequence ID" value="NZ_JYLK01000013.1"/>
</dbReference>
<keyword evidence="1" id="KW-0175">Coiled coil</keyword>
<dbReference type="EMBL" id="JYLK01000013">
    <property type="protein sequence ID" value="KRP58720.1"/>
    <property type="molecule type" value="Genomic_DNA"/>
</dbReference>
<reference evidence="3 5" key="2">
    <citation type="submission" date="2016-10" db="EMBL/GenBank/DDBJ databases">
        <authorList>
            <person name="Varghese N."/>
            <person name="Submissions S."/>
        </authorList>
    </citation>
    <scope>NUCLEOTIDE SEQUENCE [LARGE SCALE GENOMIC DNA]</scope>
    <source>
        <strain evidence="3 5">BS3111</strain>
    </source>
</reference>
<sequence length="1626" mass="180578">MTDNLVKLAVQAQFCMRPTLRAVVAQMLADTLREKYPPLTHPIAQLRLALPRSGGGRDLKPLVDAALEYIAARSLPDLTRHGGLDVYLSDASGTRLTFEADGTHSYDLDVVEAVIRELPLWVSVAFQDALVAYWNAPSDAGGSRWQWFAGLLQGQLRAEAIRQLGGDGQALQCVTRLADYPARETRSRRSGPERSLHAYSVETRLVQGQTRVTRQSSDILLVDDKQVWLCSLSGRIEAYSSLDAFGEAWGQRMAQQFIADSITWQLYEPDGNIFEVQAALVLNAQLDDLAAVDLTTATTPDHLHTLFESITDPAAQLNPAPAVPRQTLLRIEAALPDWLEQASPDLRFAYRRCLLEQASARRLDDGKTWLDGLDDIRTYACRHLDNQMCLARNAWLTGERTCDTDDPKYHADKLELTFAVPVGTLSGGYIEPVHMNLVDLALKNLSGSPKGSMTLRDSDGQAIEAWLTPDYVKQLVQRVDIGLNYPNYMREQLLADSADARQRKRLFIAQRPLRLKSQALEHAIRREAGLTATGADYVAAVVASSHAERYVDNVEIVMRPLAFQRKPGALADVVHHMFIIEPLNGQVGPHLLYRPAYRQSLLQFTRRAQLLAAIAEPGDLQDSVLAWLDDRARPIYSNGGFNEPHYVRIGGIGSEFDPLPAVPKPATLAGPDDQCNDELAQSLSNGQLMEYLFTSEVRQLLAQADRESNSNAESRWALILEGAQLGFDTLLMLARGPAAVVGWFVQLVQSLAQDLPALVSDDPTARELAQIDLLLNTAMVLVHQATASPVPDPPLMDHLALARLPLRRTPGPAITAPPTIRRGAVGLPAEPPGGGRTLLDFDHSLAGDSASARMLQKLLAFKVAWPDPLPAPVEIGAFKGLYNIDGAWHATIGGLFLRVNIVAGFGEVFIVPPDKPTHPGIKLATDGKGHWTLDRGLKLLGGGPKRLAALRETNRNALQDLSVRMHSLQEQNTLAQREVNASFERMSAARSDMARQSEKLGLVWKLLNSVDTTQRPALQARLQLEIEGYSRLRTQFLILLETLQERVDALQPMQLEWVQVGDGLQKLAAARALLQDVTTALRSIWLKQYGILMFHRYRLGTLSSTPRGEPLSDLIERMYREKRQGDPTAYNEFVAMAIELADIKQAMAKVAGAMETTLDQLERFSVDRRRARESLLAEVNHPQHLSPENLKLEAMITLSWIAIEPPDPGHFSSPQEELYMTQLASAEIPQAVQSHIEVRSSADYPLEDQRRVYETVLAVYNRYKNSLNVFKTISPDRLHPSSERFEQELRTARELAENDLEAVVCRHEAMECQHPPAENLRPKTATKRVFKTNKQRYFIGDLKPAQSTTGTSSIVITDTLTGAAIATYDEQAGGWVHSGEKPAANPEPAPAARSLATLKSQGQALIRQREGIERVVNSQRDKLQSPLTRQDVNPADWDELLSGQAAKLNDIADEVAREHATHAAAQDLIDDLRANARDMNRLAQSVTSAGYKQQWPSLQGIEYLWRHKEIDINLVSPADPQRPTLRGDFFTEYAVYDKTRKPPVVLWYAHFHYATADAAPAAYTRAHLKLPEQRKFTQRDLLKQHVQIHLHAQQGAGAEPLGKILYVLIRPPQDQLFLAIAPPISG</sequence>
<dbReference type="EMBL" id="LT629760">
    <property type="protein sequence ID" value="SDS93702.1"/>
    <property type="molecule type" value="Genomic_DNA"/>
</dbReference>
<dbReference type="OrthoDB" id="7003488at2"/>
<dbReference type="Proteomes" id="UP000052019">
    <property type="component" value="Unassembled WGS sequence"/>
</dbReference>
<organism evidence="2 4">
    <name type="scientific">Pseudomonas trivialis</name>
    <dbReference type="NCBI Taxonomy" id="200450"/>
    <lineage>
        <taxon>Bacteria</taxon>
        <taxon>Pseudomonadati</taxon>
        <taxon>Pseudomonadota</taxon>
        <taxon>Gammaproteobacteria</taxon>
        <taxon>Pseudomonadales</taxon>
        <taxon>Pseudomonadaceae</taxon>
        <taxon>Pseudomonas</taxon>
    </lineage>
</organism>